<accession>D5WU83</accession>
<evidence type="ECO:0008006" key="3">
    <source>
        <dbReference type="Google" id="ProtNLM"/>
    </source>
</evidence>
<dbReference type="STRING" id="562970.Btus_2683"/>
<dbReference type="Proteomes" id="UP000002368">
    <property type="component" value="Chromosome"/>
</dbReference>
<sequence>MISLTGTAPQPLSHYLKALGVFRILAEQADPEARGWWEDERFHIETALHPQDVESFFLAEYRPTPLVTPWNGGSGFFGRDEALRGIEESQTQRLHLYRTTIQTARAILKEFGLEKKPDNKDKRPLVQACRNRFPDAAVAWVDAAVVLTTGDLGFPPLAGTGGNDGNLEFTNNFMQRILNVMSPKTGQPTDTGGMWLRAALWGDATPELIRGAIGQFSPGEAGGPNARSGFSGESLVNPWDYIFMLEGALVFASAAAKRLEKQSGSVVSAPFTVYPTTVGHRSTAELDGAQAARAEMWMPLWRQPVSLPELLYIFREGRAQLSGDRVRRTAKNGVDFARACATLAVDRGIESFQRYAFLMRSGKAYLAVPLNRFIVRRQAYAELLAELDTWLDLFARVENTSHAFQSALHRIREAEFLYCQYGGARRMQDVLVALGRAEQLLARVPSARQKVPPLVLRNPGWWRASDDGSPEFRIAGAFVSVYPGSAGSIRSFLSPVDPGHPGRWGPETDPPRVVWKHTDVAANMAAVLRRRLLETHRSVGGGENAGSAAISTDEFDKPTAGPRTVPLSLIGQFLKDPGWDARVADLIWGLLPLYRSVASDEVRSSGSPGFRFHRSMTPLPWAYILARLISAPNAQLQRVFPGAMPLPVPDRMLSLLAAGELNRAAGVAEQRLRGSGFSSPFFRKGSLPRVNHWTAGNPQRTGTRILAALALPIADRDLRQLAQLAGLTSETGAEAAQPGILP</sequence>
<reference evidence="1 2" key="1">
    <citation type="journal article" date="2011" name="Stand. Genomic Sci.">
        <title>Complete genome sequence of the thermophilic, hydrogen-oxidizing Bacillus tusciae type strain (T2) and reclassification in the new genus, Kyrpidia gen. nov. as Kyrpidia tusciae comb. nov. and emendation of the family Alicyclobacillaceae da Costa and Rainey, 2010.</title>
        <authorList>
            <person name="Klenk H.P."/>
            <person name="Lapidus A."/>
            <person name="Chertkov O."/>
            <person name="Copeland A."/>
            <person name="Del Rio T.G."/>
            <person name="Nolan M."/>
            <person name="Lucas S."/>
            <person name="Chen F."/>
            <person name="Tice H."/>
            <person name="Cheng J.F."/>
            <person name="Han C."/>
            <person name="Bruce D."/>
            <person name="Goodwin L."/>
            <person name="Pitluck S."/>
            <person name="Pati A."/>
            <person name="Ivanova N."/>
            <person name="Mavromatis K."/>
            <person name="Daum C."/>
            <person name="Chen A."/>
            <person name="Palaniappan K."/>
            <person name="Chang Y.J."/>
            <person name="Land M."/>
            <person name="Hauser L."/>
            <person name="Jeffries C.D."/>
            <person name="Detter J.C."/>
            <person name="Rohde M."/>
            <person name="Abt B."/>
            <person name="Pukall R."/>
            <person name="Goker M."/>
            <person name="Bristow J."/>
            <person name="Markowitz V."/>
            <person name="Hugenholtz P."/>
            <person name="Eisen J.A."/>
        </authorList>
    </citation>
    <scope>NUCLEOTIDE SEQUENCE [LARGE SCALE GENOMIC DNA]</scope>
    <source>
        <strain evidence="1 2">DSM 2912</strain>
    </source>
</reference>
<gene>
    <name evidence="1" type="ordered locus">Btus_2683</name>
</gene>
<dbReference type="RefSeq" id="WP_013076618.1">
    <property type="nucleotide sequence ID" value="NC_014098.1"/>
</dbReference>
<keyword evidence="2" id="KW-1185">Reference proteome</keyword>
<protein>
    <recommendedName>
        <fullName evidence="3">Type I-U CRISPR-associated protein Csx17</fullName>
    </recommendedName>
</protein>
<dbReference type="EMBL" id="CP002017">
    <property type="protein sequence ID" value="ADG07335.1"/>
    <property type="molecule type" value="Genomic_DNA"/>
</dbReference>
<dbReference type="InterPro" id="IPR026483">
    <property type="entry name" value="Cas_Csx17"/>
</dbReference>
<dbReference type="HOGENOM" id="CLU_022114_0_0_9"/>
<dbReference type="NCBIfam" id="TIGR04113">
    <property type="entry name" value="cas_csx17"/>
    <property type="match status" value="1"/>
</dbReference>
<name>D5WU83_KYRT2</name>
<dbReference type="eggNOG" id="ENOG502Z9AI">
    <property type="taxonomic scope" value="Bacteria"/>
</dbReference>
<proteinExistence type="predicted"/>
<dbReference type="KEGG" id="bts:Btus_2683"/>
<evidence type="ECO:0000313" key="2">
    <source>
        <dbReference type="Proteomes" id="UP000002368"/>
    </source>
</evidence>
<evidence type="ECO:0000313" key="1">
    <source>
        <dbReference type="EMBL" id="ADG07335.1"/>
    </source>
</evidence>
<organism evidence="1 2">
    <name type="scientific">Kyrpidia tusciae (strain DSM 2912 / NBRC 15312 / T2)</name>
    <name type="common">Bacillus tusciae</name>
    <dbReference type="NCBI Taxonomy" id="562970"/>
    <lineage>
        <taxon>Bacteria</taxon>
        <taxon>Bacillati</taxon>
        <taxon>Bacillota</taxon>
        <taxon>Bacilli</taxon>
        <taxon>Bacillales</taxon>
        <taxon>Alicyclobacillaceae</taxon>
        <taxon>Kyrpidia</taxon>
    </lineage>
</organism>
<dbReference type="AlphaFoldDB" id="D5WU83"/>